<reference evidence="3" key="2">
    <citation type="submission" date="2020-09" db="EMBL/GenBank/DDBJ databases">
        <authorList>
            <person name="Sun Q."/>
            <person name="Zhou Y."/>
        </authorList>
    </citation>
    <scope>NUCLEOTIDE SEQUENCE</scope>
    <source>
        <strain evidence="3">CGMCC 1.6293</strain>
    </source>
</reference>
<evidence type="ECO:0000256" key="1">
    <source>
        <dbReference type="ARBA" id="ARBA00012344"/>
    </source>
</evidence>
<dbReference type="InterPro" id="IPR006840">
    <property type="entry name" value="ChaC"/>
</dbReference>
<organism evidence="3 4">
    <name type="scientific">Pseudooceanicola nanhaiensis</name>
    <dbReference type="NCBI Taxonomy" id="375761"/>
    <lineage>
        <taxon>Bacteria</taxon>
        <taxon>Pseudomonadati</taxon>
        <taxon>Pseudomonadota</taxon>
        <taxon>Alphaproteobacteria</taxon>
        <taxon>Rhodobacterales</taxon>
        <taxon>Paracoccaceae</taxon>
        <taxon>Pseudooceanicola</taxon>
    </lineage>
</organism>
<evidence type="ECO:0000313" key="3">
    <source>
        <dbReference type="EMBL" id="GGL84040.1"/>
    </source>
</evidence>
<evidence type="ECO:0000256" key="2">
    <source>
        <dbReference type="ARBA" id="ARBA00023239"/>
    </source>
</evidence>
<name>A0A917WAD4_9RHOB</name>
<accession>A0A917WAD4</accession>
<dbReference type="GO" id="GO:0005737">
    <property type="term" value="C:cytoplasm"/>
    <property type="evidence" value="ECO:0007669"/>
    <property type="project" value="TreeGrafter"/>
</dbReference>
<dbReference type="GO" id="GO:0006751">
    <property type="term" value="P:glutathione catabolic process"/>
    <property type="evidence" value="ECO:0007669"/>
    <property type="project" value="InterPro"/>
</dbReference>
<dbReference type="PANTHER" id="PTHR12192">
    <property type="entry name" value="CATION TRANSPORT PROTEIN CHAC-RELATED"/>
    <property type="match status" value="1"/>
</dbReference>
<dbReference type="CDD" id="cd06661">
    <property type="entry name" value="GGCT_like"/>
    <property type="match status" value="1"/>
</dbReference>
<dbReference type="Pfam" id="PF04752">
    <property type="entry name" value="ChaC"/>
    <property type="match status" value="1"/>
</dbReference>
<dbReference type="PANTHER" id="PTHR12192:SF2">
    <property type="entry name" value="GLUTATHIONE-SPECIFIC GAMMA-GLUTAMYLCYCLOTRANSFERASE 2"/>
    <property type="match status" value="1"/>
</dbReference>
<dbReference type="Gene3D" id="3.10.490.10">
    <property type="entry name" value="Gamma-glutamyl cyclotransferase-like"/>
    <property type="match status" value="1"/>
</dbReference>
<dbReference type="SUPFAM" id="SSF110857">
    <property type="entry name" value="Gamma-glutamyl cyclotransferase-like"/>
    <property type="match status" value="1"/>
</dbReference>
<evidence type="ECO:0000313" key="4">
    <source>
        <dbReference type="Proteomes" id="UP000649829"/>
    </source>
</evidence>
<dbReference type="AlphaFoldDB" id="A0A917WAD4"/>
<keyword evidence="4" id="KW-1185">Reference proteome</keyword>
<protein>
    <recommendedName>
        <fullName evidence="1">glutathione-specific gamma-glutamylcyclotransferase</fullName>
        <ecNumber evidence="1">4.3.2.7</ecNumber>
    </recommendedName>
</protein>
<keyword evidence="2" id="KW-0456">Lyase</keyword>
<dbReference type="InterPro" id="IPR013024">
    <property type="entry name" value="GGCT-like"/>
</dbReference>
<dbReference type="GO" id="GO:0061928">
    <property type="term" value="F:glutathione specific gamma-glutamylcyclotransferase activity"/>
    <property type="evidence" value="ECO:0007669"/>
    <property type="project" value="UniProtKB-EC"/>
</dbReference>
<dbReference type="InterPro" id="IPR036568">
    <property type="entry name" value="GGCT-like_sf"/>
</dbReference>
<dbReference type="EMBL" id="BMLF01000001">
    <property type="protein sequence ID" value="GGL84040.1"/>
    <property type="molecule type" value="Genomic_DNA"/>
</dbReference>
<dbReference type="RefSeq" id="WP_051630203.1">
    <property type="nucleotide sequence ID" value="NZ_BMLF01000001.1"/>
</dbReference>
<dbReference type="EC" id="4.3.2.7" evidence="1"/>
<proteinExistence type="predicted"/>
<reference evidence="3" key="1">
    <citation type="journal article" date="2014" name="Int. J. Syst. Evol. Microbiol.">
        <title>Complete genome sequence of Corynebacterium casei LMG S-19264T (=DSM 44701T), isolated from a smear-ripened cheese.</title>
        <authorList>
            <consortium name="US DOE Joint Genome Institute (JGI-PGF)"/>
            <person name="Walter F."/>
            <person name="Albersmeier A."/>
            <person name="Kalinowski J."/>
            <person name="Ruckert C."/>
        </authorList>
    </citation>
    <scope>NUCLEOTIDE SEQUENCE</scope>
    <source>
        <strain evidence="3">CGMCC 1.6293</strain>
    </source>
</reference>
<comment type="caution">
    <text evidence="3">The sequence shown here is derived from an EMBL/GenBank/DDBJ whole genome shotgun (WGS) entry which is preliminary data.</text>
</comment>
<dbReference type="Proteomes" id="UP000649829">
    <property type="component" value="Unassembled WGS sequence"/>
</dbReference>
<sequence>MPLPPDAFRHHPGLAGMIQDPETSFFRDFMPEDVDARMREMGRPADWRYTDATREANRHAALAGRMDRDLWVFAYGSLMWDPALLFDEVRRATVIGHSRGMVLYDTFGARGSPGAPGVMAGLVPGGSCEGVAFRIPAGTVDRETEILWRREMISHCYIPAFLPARTAAGEIEVLGFVADPTAEMIRLDLTRAEIVRAAATGEGLRGTSYDYLKNMLDHFTALRIEDPELSALMAEVDRYRADTSGQQSP</sequence>
<gene>
    <name evidence="3" type="ORF">GCM10011534_02420</name>
</gene>